<feature type="signal peptide" evidence="2">
    <location>
        <begin position="1"/>
        <end position="18"/>
    </location>
</feature>
<comment type="caution">
    <text evidence="4">The sequence shown here is derived from an EMBL/GenBank/DDBJ whole genome shotgun (WGS) entry which is preliminary data.</text>
</comment>
<name>A0A1L7TVN8_FUSMA</name>
<dbReference type="Proteomes" id="UP000184255">
    <property type="component" value="Unassembled WGS sequence"/>
</dbReference>
<dbReference type="GeneID" id="65079424"/>
<dbReference type="PANTHER" id="PTHR43662">
    <property type="match status" value="1"/>
</dbReference>
<dbReference type="InterPro" id="IPR018535">
    <property type="entry name" value="DUF1996"/>
</dbReference>
<feature type="domain" description="DUF1996" evidence="3">
    <location>
        <begin position="34"/>
        <end position="249"/>
    </location>
</feature>
<dbReference type="VEuPathDB" id="FungiDB:FMAN_00151"/>
<evidence type="ECO:0000313" key="4">
    <source>
        <dbReference type="EMBL" id="CVL02648.1"/>
    </source>
</evidence>
<evidence type="ECO:0000313" key="5">
    <source>
        <dbReference type="Proteomes" id="UP000184255"/>
    </source>
</evidence>
<feature type="region of interest" description="Disordered" evidence="1">
    <location>
        <begin position="278"/>
        <end position="299"/>
    </location>
</feature>
<feature type="chain" id="PRO_5012702005" description="DUF1996 domain-containing protein" evidence="2">
    <location>
        <begin position="19"/>
        <end position="331"/>
    </location>
</feature>
<organism evidence="4 5">
    <name type="scientific">Fusarium mangiferae</name>
    <name type="common">Mango malformation disease fungus</name>
    <dbReference type="NCBI Taxonomy" id="192010"/>
    <lineage>
        <taxon>Eukaryota</taxon>
        <taxon>Fungi</taxon>
        <taxon>Dikarya</taxon>
        <taxon>Ascomycota</taxon>
        <taxon>Pezizomycotina</taxon>
        <taxon>Sordariomycetes</taxon>
        <taxon>Hypocreomycetidae</taxon>
        <taxon>Hypocreales</taxon>
        <taxon>Nectriaceae</taxon>
        <taxon>Fusarium</taxon>
        <taxon>Fusarium fujikuroi species complex</taxon>
    </lineage>
</organism>
<sequence length="331" mass="35942">MSSSILFAAGLLVGAAQAYTQVNVASPFMLKNIDPIVFPGEYSKSHLHSFFGSDAVTVNTKTSAELQKGCTNAENPNDLSVYWIPTPLYTADGKNFEPIPVMRFSAYYNLGETPAEVPIPQNLKMVAGDATAQTQADMPADAKAEWMCESEPIPLGANGFPTSTCATHLQQLLYFPQCVNEQTLETAYKSRDYGTANWCPEGSKSMPQLRFSIRYDLRKVLPNGWSGEAPFKLACGNAFCSHGDFINGWTEEAAKNMVATTMEKQKFSAVEGALGAPNAGPTCEAKDADPENGTSDYNESVAVMNKRDVSAWGWKSKARVVRELGLSSNQL</sequence>
<evidence type="ECO:0000256" key="2">
    <source>
        <dbReference type="SAM" id="SignalP"/>
    </source>
</evidence>
<accession>A0A1L7TVN8</accession>
<dbReference type="AlphaFoldDB" id="A0A1L7TVN8"/>
<reference evidence="5" key="1">
    <citation type="journal article" date="2016" name="Genome Biol. Evol.">
        <title>Comparative 'omics' of the Fusarium fujikuroi species complex highlights differences in genetic potential and metabolite synthesis.</title>
        <authorList>
            <person name="Niehaus E.-M."/>
            <person name="Muensterkoetter M."/>
            <person name="Proctor R.H."/>
            <person name="Brown D.W."/>
            <person name="Sharon A."/>
            <person name="Idan Y."/>
            <person name="Oren-Young L."/>
            <person name="Sieber C.M."/>
            <person name="Novak O."/>
            <person name="Pencik A."/>
            <person name="Tarkowska D."/>
            <person name="Hromadova K."/>
            <person name="Freeman S."/>
            <person name="Maymon M."/>
            <person name="Elazar M."/>
            <person name="Youssef S.A."/>
            <person name="El-Shabrawy E.S.M."/>
            <person name="Shalaby A.B.A."/>
            <person name="Houterman P."/>
            <person name="Brock N.L."/>
            <person name="Burkhardt I."/>
            <person name="Tsavkelova E.A."/>
            <person name="Dickschat J.S."/>
            <person name="Galuszka P."/>
            <person name="Gueldener U."/>
            <person name="Tudzynski B."/>
        </authorList>
    </citation>
    <scope>NUCLEOTIDE SEQUENCE [LARGE SCALE GENOMIC DNA]</scope>
    <source>
        <strain evidence="5">MRC7560</strain>
    </source>
</reference>
<evidence type="ECO:0000256" key="1">
    <source>
        <dbReference type="SAM" id="MobiDB-lite"/>
    </source>
</evidence>
<keyword evidence="2" id="KW-0732">Signal</keyword>
<gene>
    <name evidence="4" type="ORF">FMAN_00151</name>
</gene>
<evidence type="ECO:0000259" key="3">
    <source>
        <dbReference type="Pfam" id="PF09362"/>
    </source>
</evidence>
<keyword evidence="5" id="KW-1185">Reference proteome</keyword>
<proteinExistence type="predicted"/>
<protein>
    <recommendedName>
        <fullName evidence="3">DUF1996 domain-containing protein</fullName>
    </recommendedName>
</protein>
<dbReference type="Pfam" id="PF09362">
    <property type="entry name" value="DUF1996"/>
    <property type="match status" value="1"/>
</dbReference>
<dbReference type="RefSeq" id="XP_041687694.1">
    <property type="nucleotide sequence ID" value="XM_041821966.1"/>
</dbReference>
<dbReference type="EMBL" id="FCQH01000013">
    <property type="protein sequence ID" value="CVL02648.1"/>
    <property type="molecule type" value="Genomic_DNA"/>
</dbReference>
<dbReference type="PANTHER" id="PTHR43662:SF12">
    <property type="entry name" value="DUF1996 DOMAIN-CONTAINING PROTEIN-RELATED"/>
    <property type="match status" value="1"/>
</dbReference>